<dbReference type="EMBL" id="RAPK01000006">
    <property type="protein sequence ID" value="RKD76266.1"/>
    <property type="molecule type" value="Genomic_DNA"/>
</dbReference>
<reference evidence="1 2" key="1">
    <citation type="submission" date="2018-09" db="EMBL/GenBank/DDBJ databases">
        <title>Genomic Encyclopedia of Archaeal and Bacterial Type Strains, Phase II (KMG-II): from individual species to whole genera.</title>
        <authorList>
            <person name="Goeker M."/>
        </authorList>
    </citation>
    <scope>NUCLEOTIDE SEQUENCE [LARGE SCALE GENOMIC DNA]</scope>
    <source>
        <strain evidence="1 2">DSM 17008</strain>
    </source>
</reference>
<keyword evidence="2" id="KW-1185">Reference proteome</keyword>
<proteinExistence type="predicted"/>
<evidence type="ECO:0000313" key="1">
    <source>
        <dbReference type="EMBL" id="RKD76266.1"/>
    </source>
</evidence>
<organism evidence="1 2">
    <name type="scientific">Sinobaca qinghaiensis</name>
    <dbReference type="NCBI Taxonomy" id="342944"/>
    <lineage>
        <taxon>Bacteria</taxon>
        <taxon>Bacillati</taxon>
        <taxon>Bacillota</taxon>
        <taxon>Bacilli</taxon>
        <taxon>Bacillales</taxon>
        <taxon>Sporolactobacillaceae</taxon>
        <taxon>Sinobaca</taxon>
    </lineage>
</organism>
<sequence length="50" mass="5872">MSVLNKKRLKHKDEVIFVFQSFFIWDEKIPTGRMFSGFRNGETSAPAPPW</sequence>
<comment type="caution">
    <text evidence="1">The sequence shown here is derived from an EMBL/GenBank/DDBJ whole genome shotgun (WGS) entry which is preliminary data.</text>
</comment>
<dbReference type="Proteomes" id="UP000285120">
    <property type="component" value="Unassembled WGS sequence"/>
</dbReference>
<name>A0A419V821_9BACL</name>
<gene>
    <name evidence="1" type="ORF">ATL39_0481</name>
</gene>
<evidence type="ECO:0000313" key="2">
    <source>
        <dbReference type="Proteomes" id="UP000285120"/>
    </source>
</evidence>
<protein>
    <submittedName>
        <fullName evidence="1">Uncharacterized protein</fullName>
    </submittedName>
</protein>
<dbReference type="AlphaFoldDB" id="A0A419V821"/>
<accession>A0A419V821</accession>